<proteinExistence type="predicted"/>
<accession>A0A067BMC2</accession>
<dbReference type="SMART" id="SM00028">
    <property type="entry name" value="TPR"/>
    <property type="match status" value="3"/>
</dbReference>
<feature type="compositionally biased region" description="Basic and acidic residues" evidence="2">
    <location>
        <begin position="62"/>
        <end position="77"/>
    </location>
</feature>
<dbReference type="InterPro" id="IPR011990">
    <property type="entry name" value="TPR-like_helical_dom_sf"/>
</dbReference>
<dbReference type="GeneID" id="24140113"/>
<dbReference type="Gene3D" id="1.25.40.10">
    <property type="entry name" value="Tetratricopeptide repeat domain"/>
    <property type="match status" value="1"/>
</dbReference>
<dbReference type="KEGG" id="spar:SPRG_18590"/>
<dbReference type="InterPro" id="IPR019734">
    <property type="entry name" value="TPR_rpt"/>
</dbReference>
<dbReference type="SUPFAM" id="SSF48452">
    <property type="entry name" value="TPR-like"/>
    <property type="match status" value="1"/>
</dbReference>
<organism evidence="3 4">
    <name type="scientific">Saprolegnia parasitica (strain CBS 223.65)</name>
    <dbReference type="NCBI Taxonomy" id="695850"/>
    <lineage>
        <taxon>Eukaryota</taxon>
        <taxon>Sar</taxon>
        <taxon>Stramenopiles</taxon>
        <taxon>Oomycota</taxon>
        <taxon>Saprolegniomycetes</taxon>
        <taxon>Saprolegniales</taxon>
        <taxon>Saprolegniaceae</taxon>
        <taxon>Saprolegnia</taxon>
    </lineage>
</organism>
<reference evidence="3 4" key="1">
    <citation type="journal article" date="2013" name="PLoS Genet.">
        <title>Distinctive expansion of potential virulence genes in the genome of the oomycete fish pathogen Saprolegnia parasitica.</title>
        <authorList>
            <person name="Jiang R.H."/>
            <person name="de Bruijn I."/>
            <person name="Haas B.J."/>
            <person name="Belmonte R."/>
            <person name="Lobach L."/>
            <person name="Christie J."/>
            <person name="van den Ackerveken G."/>
            <person name="Bottin A."/>
            <person name="Bulone V."/>
            <person name="Diaz-Moreno S.M."/>
            <person name="Dumas B."/>
            <person name="Fan L."/>
            <person name="Gaulin E."/>
            <person name="Govers F."/>
            <person name="Grenville-Briggs L.J."/>
            <person name="Horner N.R."/>
            <person name="Levin J.Z."/>
            <person name="Mammella M."/>
            <person name="Meijer H.J."/>
            <person name="Morris P."/>
            <person name="Nusbaum C."/>
            <person name="Oome S."/>
            <person name="Phillips A.J."/>
            <person name="van Rooyen D."/>
            <person name="Rzeszutek E."/>
            <person name="Saraiva M."/>
            <person name="Secombes C.J."/>
            <person name="Seidl M.F."/>
            <person name="Snel B."/>
            <person name="Stassen J.H."/>
            <person name="Sykes S."/>
            <person name="Tripathy S."/>
            <person name="van den Berg H."/>
            <person name="Vega-Arreguin J.C."/>
            <person name="Wawra S."/>
            <person name="Young S.K."/>
            <person name="Zeng Q."/>
            <person name="Dieguez-Uribeondo J."/>
            <person name="Russ C."/>
            <person name="Tyler B.M."/>
            <person name="van West P."/>
        </authorList>
    </citation>
    <scope>NUCLEOTIDE SEQUENCE [LARGE SCALE GENOMIC DNA]</scope>
    <source>
        <strain evidence="3 4">CBS 223.65</strain>
    </source>
</reference>
<feature type="non-terminal residue" evidence="3">
    <location>
        <position position="1"/>
    </location>
</feature>
<dbReference type="Proteomes" id="UP000030745">
    <property type="component" value="Unassembled WGS sequence"/>
</dbReference>
<evidence type="ECO:0000256" key="2">
    <source>
        <dbReference type="SAM" id="MobiDB-lite"/>
    </source>
</evidence>
<keyword evidence="4" id="KW-1185">Reference proteome</keyword>
<evidence type="ECO:0000256" key="1">
    <source>
        <dbReference type="PROSITE-ProRule" id="PRU00339"/>
    </source>
</evidence>
<gene>
    <name evidence="3" type="ORF">SPRG_18590</name>
</gene>
<feature type="repeat" description="TPR" evidence="1">
    <location>
        <begin position="92"/>
        <end position="125"/>
    </location>
</feature>
<feature type="compositionally biased region" description="Acidic residues" evidence="2">
    <location>
        <begin position="78"/>
        <end position="87"/>
    </location>
</feature>
<sequence length="192" mass="21132">RDTAYSLDDRETFVAKYLKPTTPVANLANISESPESSAVKFDDNEAEDAADEDEEAEDEDSMSVHDLVDDDIPRVHNDDDDEAAHEEDIQEVDTLVTLGIAMLQKGSASGAVAAFERAVELLPRDPLLYSYLGKAYYADEDLDRAVLALERSLDLVPSAANSTLLGKILFEKGDHDKAILAYQRSLEIQRGN</sequence>
<dbReference type="Pfam" id="PF13432">
    <property type="entry name" value="TPR_16"/>
    <property type="match status" value="1"/>
</dbReference>
<feature type="region of interest" description="Disordered" evidence="2">
    <location>
        <begin position="25"/>
        <end position="87"/>
    </location>
</feature>
<evidence type="ECO:0000313" key="4">
    <source>
        <dbReference type="Proteomes" id="UP000030745"/>
    </source>
</evidence>
<name>A0A067BMC2_SAPPC</name>
<dbReference type="AlphaFoldDB" id="A0A067BMC2"/>
<feature type="repeat" description="TPR" evidence="1">
    <location>
        <begin position="126"/>
        <end position="159"/>
    </location>
</feature>
<keyword evidence="1" id="KW-0802">TPR repeat</keyword>
<protein>
    <submittedName>
        <fullName evidence="3">Uncharacterized protein</fullName>
    </submittedName>
</protein>
<feature type="compositionally biased region" description="Acidic residues" evidence="2">
    <location>
        <begin position="44"/>
        <end position="61"/>
    </location>
</feature>
<evidence type="ECO:0000313" key="3">
    <source>
        <dbReference type="EMBL" id="KDO15877.1"/>
    </source>
</evidence>
<dbReference type="OrthoDB" id="1926212at2759"/>
<dbReference type="PROSITE" id="PS50293">
    <property type="entry name" value="TPR_REGION"/>
    <property type="match status" value="1"/>
</dbReference>
<dbReference type="EMBL" id="KK584501">
    <property type="protein sequence ID" value="KDO15877.1"/>
    <property type="molecule type" value="Genomic_DNA"/>
</dbReference>
<dbReference type="VEuPathDB" id="FungiDB:SPRG_18590"/>
<dbReference type="PROSITE" id="PS50005">
    <property type="entry name" value="TPR"/>
    <property type="match status" value="2"/>
</dbReference>
<dbReference type="RefSeq" id="XP_012213416.1">
    <property type="nucleotide sequence ID" value="XM_012358026.1"/>
</dbReference>